<keyword evidence="1" id="KW-0472">Membrane</keyword>
<organism evidence="2 3">
    <name type="scientific">Fluviicola taffensis (strain DSM 16823 / NCIMB 13979 / RW262)</name>
    <dbReference type="NCBI Taxonomy" id="755732"/>
    <lineage>
        <taxon>Bacteria</taxon>
        <taxon>Pseudomonadati</taxon>
        <taxon>Bacteroidota</taxon>
        <taxon>Flavobacteriia</taxon>
        <taxon>Flavobacteriales</taxon>
        <taxon>Crocinitomicaceae</taxon>
        <taxon>Fluviicola</taxon>
    </lineage>
</organism>
<feature type="transmembrane region" description="Helical" evidence="1">
    <location>
        <begin position="61"/>
        <end position="81"/>
    </location>
</feature>
<keyword evidence="3" id="KW-1185">Reference proteome</keyword>
<reference evidence="2 3" key="1">
    <citation type="journal article" date="2011" name="Stand. Genomic Sci.">
        <title>Complete genome sequence of the gliding freshwater bacterium Fluviicola taffensis type strain (RW262).</title>
        <authorList>
            <person name="Woyke T."/>
            <person name="Chertkov O."/>
            <person name="Lapidus A."/>
            <person name="Nolan M."/>
            <person name="Lucas S."/>
            <person name="Del Rio T.G."/>
            <person name="Tice H."/>
            <person name="Cheng J.F."/>
            <person name="Tapia R."/>
            <person name="Han C."/>
            <person name="Goodwin L."/>
            <person name="Pitluck S."/>
            <person name="Liolios K."/>
            <person name="Pagani I."/>
            <person name="Ivanova N."/>
            <person name="Huntemann M."/>
            <person name="Mavromatis K."/>
            <person name="Mikhailova N."/>
            <person name="Pati A."/>
            <person name="Chen A."/>
            <person name="Palaniappan K."/>
            <person name="Land M."/>
            <person name="Hauser L."/>
            <person name="Brambilla E.M."/>
            <person name="Rohde M."/>
            <person name="Mwirichia R."/>
            <person name="Sikorski J."/>
            <person name="Tindall B.J."/>
            <person name="Goker M."/>
            <person name="Bristow J."/>
            <person name="Eisen J.A."/>
            <person name="Markowitz V."/>
            <person name="Hugenholtz P."/>
            <person name="Klenk H.P."/>
            <person name="Kyrpides N.C."/>
        </authorList>
    </citation>
    <scope>NUCLEOTIDE SEQUENCE [LARGE SCALE GENOMIC DNA]</scope>
    <source>
        <strain evidence="3">DSM 16823 / RW262 / RW262</strain>
    </source>
</reference>
<keyword evidence="1" id="KW-1133">Transmembrane helix</keyword>
<dbReference type="AlphaFoldDB" id="F2IJA5"/>
<dbReference type="Proteomes" id="UP000007463">
    <property type="component" value="Chromosome"/>
</dbReference>
<feature type="transmembrane region" description="Helical" evidence="1">
    <location>
        <begin position="35"/>
        <end position="55"/>
    </location>
</feature>
<reference evidence="3" key="2">
    <citation type="submission" date="2011-02" db="EMBL/GenBank/DDBJ databases">
        <title>The complete genome of Fluviicola taffensis DSM 16823.</title>
        <authorList>
            <consortium name="US DOE Joint Genome Institute (JGI-PGF)"/>
            <person name="Lucas S."/>
            <person name="Copeland A."/>
            <person name="Lapidus A."/>
            <person name="Bruce D."/>
            <person name="Goodwin L."/>
            <person name="Pitluck S."/>
            <person name="Kyrpides N."/>
            <person name="Mavromatis K."/>
            <person name="Ivanova N."/>
            <person name="Mikhailova N."/>
            <person name="Pagani I."/>
            <person name="Chertkov O."/>
            <person name="Detter J.C."/>
            <person name="Han C."/>
            <person name="Tapia R."/>
            <person name="Land M."/>
            <person name="Hauser L."/>
            <person name="Markowitz V."/>
            <person name="Cheng J.-F."/>
            <person name="Hugenholtz P."/>
            <person name="Woyke T."/>
            <person name="Wu D."/>
            <person name="Tindall B."/>
            <person name="Pomrenke H.G."/>
            <person name="Brambilla E."/>
            <person name="Klenk H.-P."/>
            <person name="Eisen J.A."/>
        </authorList>
    </citation>
    <scope>NUCLEOTIDE SEQUENCE [LARGE SCALE GENOMIC DNA]</scope>
    <source>
        <strain evidence="3">DSM 16823 / RW262 / RW262</strain>
    </source>
</reference>
<dbReference type="OrthoDB" id="679091at2"/>
<dbReference type="STRING" id="755732.Fluta_2996"/>
<evidence type="ECO:0000313" key="3">
    <source>
        <dbReference type="Proteomes" id="UP000007463"/>
    </source>
</evidence>
<dbReference type="HOGENOM" id="CLU_190601_0_0_10"/>
<proteinExistence type="predicted"/>
<keyword evidence="1" id="KW-0812">Transmembrane</keyword>
<sequence length="89" mass="9249" precursor="true">MKNSNLQDPKFKDHLKSFFARCTSETPPFFKKLRLAGLVTVAAGTALLAAPVALPAALVTVAGYLIVGGTVASAMSQAAIADDGKKNDE</sequence>
<name>F2IJA5_FLUTR</name>
<dbReference type="EMBL" id="CP002542">
    <property type="protein sequence ID" value="AEA44975.1"/>
    <property type="molecule type" value="Genomic_DNA"/>
</dbReference>
<dbReference type="RefSeq" id="WP_013687743.1">
    <property type="nucleotide sequence ID" value="NC_015321.1"/>
</dbReference>
<gene>
    <name evidence="2" type="ordered locus">Fluta_2996</name>
</gene>
<protein>
    <submittedName>
        <fullName evidence="2">Uncharacterized protein</fullName>
    </submittedName>
</protein>
<dbReference type="eggNOG" id="ENOG50330NW">
    <property type="taxonomic scope" value="Bacteria"/>
</dbReference>
<accession>F2IJA5</accession>
<dbReference type="KEGG" id="fte:Fluta_2996"/>
<evidence type="ECO:0000256" key="1">
    <source>
        <dbReference type="SAM" id="Phobius"/>
    </source>
</evidence>
<evidence type="ECO:0000313" key="2">
    <source>
        <dbReference type="EMBL" id="AEA44975.1"/>
    </source>
</evidence>